<keyword evidence="2 7" id="KW-0699">rRNA-binding</keyword>
<evidence type="ECO:0000313" key="11">
    <source>
        <dbReference type="Proteomes" id="UP000532194"/>
    </source>
</evidence>
<evidence type="ECO:0000313" key="10">
    <source>
        <dbReference type="EMBL" id="NMM94673.1"/>
    </source>
</evidence>
<name>A0A7Y0EQM8_9BIFI</name>
<protein>
    <recommendedName>
        <fullName evidence="6 7">Small ribosomal subunit protein uS13</fullName>
    </recommendedName>
</protein>
<dbReference type="HAMAP" id="MF_01315">
    <property type="entry name" value="Ribosomal_uS13"/>
    <property type="match status" value="1"/>
</dbReference>
<proteinExistence type="inferred from homology"/>
<dbReference type="InterPro" id="IPR019980">
    <property type="entry name" value="Ribosomal_uS13_bac-type"/>
</dbReference>
<dbReference type="PANTHER" id="PTHR10871">
    <property type="entry name" value="30S RIBOSOMAL PROTEIN S13/40S RIBOSOMAL PROTEIN S18"/>
    <property type="match status" value="1"/>
</dbReference>
<dbReference type="InterPro" id="IPR018269">
    <property type="entry name" value="Ribosomal_uS13_CS"/>
</dbReference>
<evidence type="ECO:0000256" key="7">
    <source>
        <dbReference type="HAMAP-Rule" id="MF_01315"/>
    </source>
</evidence>
<dbReference type="PROSITE" id="PS50159">
    <property type="entry name" value="RIBOSOMAL_S13_2"/>
    <property type="match status" value="1"/>
</dbReference>
<feature type="region of interest" description="Disordered" evidence="9">
    <location>
        <begin position="90"/>
        <end position="125"/>
    </location>
</feature>
<sequence length="125" mass="14245">MARLAGVDIPNEKRIEIALTYIFGVGRTRAKETLAATGVNPDTRVKDLTDEQLITLRDYLEANYKIEGDLRREIDADIRRKIQINCYQGQRHRKGLPVRGQRTKTNARTRKGPKRTVAGKKKATK</sequence>
<keyword evidence="5 7" id="KW-0687">Ribonucleoprotein</keyword>
<comment type="function">
    <text evidence="7">Located at the top of the head of the 30S subunit, it contacts several helices of the 16S rRNA. In the 70S ribosome it contacts the 23S rRNA (bridge B1a) and protein L5 of the 50S subunit (bridge B1b), connecting the 2 subunits; these bridges are implicated in subunit movement. Contacts the tRNAs in the A and P-sites.</text>
</comment>
<dbReference type="InterPro" id="IPR001892">
    <property type="entry name" value="Ribosomal_uS13"/>
</dbReference>
<keyword evidence="4 7" id="KW-0689">Ribosomal protein</keyword>
<keyword evidence="3 7" id="KW-0694">RNA-binding</keyword>
<dbReference type="Gene3D" id="4.10.910.10">
    <property type="entry name" value="30s ribosomal protein s13, domain 2"/>
    <property type="match status" value="1"/>
</dbReference>
<dbReference type="GO" id="GO:0015935">
    <property type="term" value="C:small ribosomal subunit"/>
    <property type="evidence" value="ECO:0007669"/>
    <property type="project" value="TreeGrafter"/>
</dbReference>
<accession>A0A7Y0EQM8</accession>
<organism evidence="10 11">
    <name type="scientific">Bifidobacterium oedipodis</name>
    <dbReference type="NCBI Taxonomy" id="2675322"/>
    <lineage>
        <taxon>Bacteria</taxon>
        <taxon>Bacillati</taxon>
        <taxon>Actinomycetota</taxon>
        <taxon>Actinomycetes</taxon>
        <taxon>Bifidobacteriales</taxon>
        <taxon>Bifidobacteriaceae</taxon>
        <taxon>Bifidobacterium</taxon>
    </lineage>
</organism>
<dbReference type="FunFam" id="4.10.910.10:FF:000001">
    <property type="entry name" value="30S ribosomal protein S13"/>
    <property type="match status" value="1"/>
</dbReference>
<dbReference type="NCBIfam" id="TIGR03631">
    <property type="entry name" value="uS13_bact"/>
    <property type="match status" value="1"/>
</dbReference>
<gene>
    <name evidence="7" type="primary">rpsM</name>
    <name evidence="10" type="ORF">G1C95_1860</name>
</gene>
<evidence type="ECO:0000256" key="6">
    <source>
        <dbReference type="ARBA" id="ARBA00035166"/>
    </source>
</evidence>
<dbReference type="AlphaFoldDB" id="A0A7Y0EQM8"/>
<dbReference type="Pfam" id="PF00416">
    <property type="entry name" value="Ribosomal_S13"/>
    <property type="match status" value="1"/>
</dbReference>
<dbReference type="Proteomes" id="UP000532194">
    <property type="component" value="Unassembled WGS sequence"/>
</dbReference>
<dbReference type="EMBL" id="JAAIII010000005">
    <property type="protein sequence ID" value="NMM94673.1"/>
    <property type="molecule type" value="Genomic_DNA"/>
</dbReference>
<comment type="similarity">
    <text evidence="1 7 8">Belongs to the universal ribosomal protein uS13 family.</text>
</comment>
<evidence type="ECO:0000256" key="4">
    <source>
        <dbReference type="ARBA" id="ARBA00022980"/>
    </source>
</evidence>
<dbReference type="GO" id="GO:0006412">
    <property type="term" value="P:translation"/>
    <property type="evidence" value="ECO:0007669"/>
    <property type="project" value="UniProtKB-UniRule"/>
</dbReference>
<dbReference type="GO" id="GO:0019843">
    <property type="term" value="F:rRNA binding"/>
    <property type="evidence" value="ECO:0007669"/>
    <property type="project" value="UniProtKB-UniRule"/>
</dbReference>
<dbReference type="FunFam" id="1.10.8.50:FF:000001">
    <property type="entry name" value="30S ribosomal protein S13"/>
    <property type="match status" value="1"/>
</dbReference>
<reference evidence="10 11" key="1">
    <citation type="submission" date="2020-02" db="EMBL/GenBank/DDBJ databases">
        <title>Characterization of phylogenetic diversity of novel bifidobacterial species isolated in Czech ZOOs.</title>
        <authorList>
            <person name="Lugli G.A."/>
            <person name="Vera N.B."/>
            <person name="Ventura M."/>
        </authorList>
    </citation>
    <scope>NUCLEOTIDE SEQUENCE [LARGE SCALE GENOMIC DNA]</scope>
    <source>
        <strain evidence="10 11">DSM 109957</strain>
    </source>
</reference>
<dbReference type="GO" id="GO:0000049">
    <property type="term" value="F:tRNA binding"/>
    <property type="evidence" value="ECO:0007669"/>
    <property type="project" value="UniProtKB-UniRule"/>
</dbReference>
<comment type="subunit">
    <text evidence="7">Part of the 30S ribosomal subunit. Forms a loose heterodimer with protein S19. Forms two bridges to the 50S subunit in the 70S ribosome.</text>
</comment>
<evidence type="ECO:0000256" key="1">
    <source>
        <dbReference type="ARBA" id="ARBA00008080"/>
    </source>
</evidence>
<dbReference type="SUPFAM" id="SSF46946">
    <property type="entry name" value="S13-like H2TH domain"/>
    <property type="match status" value="1"/>
</dbReference>
<dbReference type="RefSeq" id="WP_169172680.1">
    <property type="nucleotide sequence ID" value="NZ_JAAIII010000005.1"/>
</dbReference>
<dbReference type="GO" id="GO:0005829">
    <property type="term" value="C:cytosol"/>
    <property type="evidence" value="ECO:0007669"/>
    <property type="project" value="TreeGrafter"/>
</dbReference>
<dbReference type="PROSITE" id="PS00646">
    <property type="entry name" value="RIBOSOMAL_S13_1"/>
    <property type="match status" value="1"/>
</dbReference>
<dbReference type="InterPro" id="IPR010979">
    <property type="entry name" value="Ribosomal_uS13-like_H2TH"/>
</dbReference>
<dbReference type="PIRSF" id="PIRSF002134">
    <property type="entry name" value="Ribosomal_S13"/>
    <property type="match status" value="1"/>
</dbReference>
<evidence type="ECO:0000256" key="2">
    <source>
        <dbReference type="ARBA" id="ARBA00022730"/>
    </source>
</evidence>
<dbReference type="GO" id="GO:0003735">
    <property type="term" value="F:structural constituent of ribosome"/>
    <property type="evidence" value="ECO:0007669"/>
    <property type="project" value="InterPro"/>
</dbReference>
<keyword evidence="11" id="KW-1185">Reference proteome</keyword>
<evidence type="ECO:0000256" key="3">
    <source>
        <dbReference type="ARBA" id="ARBA00022884"/>
    </source>
</evidence>
<evidence type="ECO:0000256" key="5">
    <source>
        <dbReference type="ARBA" id="ARBA00023274"/>
    </source>
</evidence>
<keyword evidence="7" id="KW-0820">tRNA-binding</keyword>
<evidence type="ECO:0000256" key="8">
    <source>
        <dbReference type="RuleBase" id="RU003830"/>
    </source>
</evidence>
<dbReference type="PANTHER" id="PTHR10871:SF1">
    <property type="entry name" value="SMALL RIBOSOMAL SUBUNIT PROTEIN US13M"/>
    <property type="match status" value="1"/>
</dbReference>
<dbReference type="Gene3D" id="1.10.8.50">
    <property type="match status" value="1"/>
</dbReference>
<evidence type="ECO:0000256" key="9">
    <source>
        <dbReference type="SAM" id="MobiDB-lite"/>
    </source>
</evidence>
<comment type="caution">
    <text evidence="10">The sequence shown here is derived from an EMBL/GenBank/DDBJ whole genome shotgun (WGS) entry which is preliminary data.</text>
</comment>
<dbReference type="InterPro" id="IPR027437">
    <property type="entry name" value="Rbsml_uS13_C"/>
</dbReference>